<dbReference type="Pfam" id="PF25545">
    <property type="entry name" value="DUF7924"/>
    <property type="match status" value="1"/>
</dbReference>
<dbReference type="Proteomes" id="UP000504636">
    <property type="component" value="Unplaced"/>
</dbReference>
<dbReference type="OrthoDB" id="5372703at2759"/>
<dbReference type="GeneID" id="54469254"/>
<evidence type="ECO:0000313" key="5">
    <source>
        <dbReference type="RefSeq" id="XP_033573025.1"/>
    </source>
</evidence>
<name>A0A6A6YB65_9PEZI</name>
<protein>
    <recommendedName>
        <fullName evidence="2">DUF7924 domain-containing protein</fullName>
    </recommendedName>
</protein>
<feature type="compositionally biased region" description="Polar residues" evidence="1">
    <location>
        <begin position="107"/>
        <end position="119"/>
    </location>
</feature>
<proteinExistence type="predicted"/>
<sequence>MKRALSCPDSEQTHSHPLSPKRLRKSSDTGHCCLPLDASSRLSRTLPLTPENLQALCSQSTLSIGEWASHDDSFGEPEMGPPTPSVTSNDSSQRRRPSKLSYRRRSQSPSKKTSTQYRSRNMADASVFVDHCHDPPWDVTDQLKHIFGVSMLDDIGHASFSGGNSCVPAIQSTIAELAEKYCCKSRQMTKDCAGEGQWKSHLLTILVEPMQELWPNILKLSASEKPWTSELRPTPPSFEDILYNDSPHVESHQLTTEHQTLPPPLPAQTFPDTPIFSAPSNAPSDVTDDPNRISIPKPDIALGLAHTSFARLQGKILWDLQDNNRVLSGPHQSGVGLHFPFLIIEAKGLATGSNMVGVQNQAAVGGACALNIFRDLKVIATIHVPYTSSNQPKPRQILFSVVTEGPVHEMWVHYQIGEAYHMTVLRIWRTTIRKEAREFVQALGEILKWGVGDLRASVLKELTTIETVLRERRIE</sequence>
<evidence type="ECO:0000259" key="2">
    <source>
        <dbReference type="Pfam" id="PF25545"/>
    </source>
</evidence>
<gene>
    <name evidence="3 5" type="ORF">BDZ99DRAFT_574286</name>
</gene>
<accession>A0A6A6YB65</accession>
<reference evidence="5" key="3">
    <citation type="submission" date="2025-04" db="UniProtKB">
        <authorList>
            <consortium name="RefSeq"/>
        </authorList>
    </citation>
    <scope>IDENTIFICATION</scope>
    <source>
        <strain evidence="5">CBS 304.34</strain>
    </source>
</reference>
<evidence type="ECO:0000313" key="4">
    <source>
        <dbReference type="Proteomes" id="UP000504636"/>
    </source>
</evidence>
<dbReference type="RefSeq" id="XP_033573025.1">
    <property type="nucleotide sequence ID" value="XM_033728361.1"/>
</dbReference>
<feature type="domain" description="DUF7924" evidence="2">
    <location>
        <begin position="290"/>
        <end position="453"/>
    </location>
</feature>
<keyword evidence="4" id="KW-1185">Reference proteome</keyword>
<organism evidence="3">
    <name type="scientific">Mytilinidion resinicola</name>
    <dbReference type="NCBI Taxonomy" id="574789"/>
    <lineage>
        <taxon>Eukaryota</taxon>
        <taxon>Fungi</taxon>
        <taxon>Dikarya</taxon>
        <taxon>Ascomycota</taxon>
        <taxon>Pezizomycotina</taxon>
        <taxon>Dothideomycetes</taxon>
        <taxon>Pleosporomycetidae</taxon>
        <taxon>Mytilinidiales</taxon>
        <taxon>Mytilinidiaceae</taxon>
        <taxon>Mytilinidion</taxon>
    </lineage>
</organism>
<evidence type="ECO:0000256" key="1">
    <source>
        <dbReference type="SAM" id="MobiDB-lite"/>
    </source>
</evidence>
<feature type="compositionally biased region" description="Basic residues" evidence="1">
    <location>
        <begin position="94"/>
        <end position="106"/>
    </location>
</feature>
<dbReference type="InterPro" id="IPR057684">
    <property type="entry name" value="DUF7924"/>
</dbReference>
<dbReference type="EMBL" id="MU003708">
    <property type="protein sequence ID" value="KAF2806061.1"/>
    <property type="molecule type" value="Genomic_DNA"/>
</dbReference>
<evidence type="ECO:0000313" key="3">
    <source>
        <dbReference type="EMBL" id="KAF2806061.1"/>
    </source>
</evidence>
<feature type="region of interest" description="Disordered" evidence="1">
    <location>
        <begin position="68"/>
        <end position="119"/>
    </location>
</feature>
<feature type="region of interest" description="Disordered" evidence="1">
    <location>
        <begin position="1"/>
        <end position="30"/>
    </location>
</feature>
<reference evidence="5" key="2">
    <citation type="submission" date="2020-04" db="EMBL/GenBank/DDBJ databases">
        <authorList>
            <consortium name="NCBI Genome Project"/>
        </authorList>
    </citation>
    <scope>NUCLEOTIDE SEQUENCE</scope>
    <source>
        <strain evidence="5">CBS 304.34</strain>
    </source>
</reference>
<reference evidence="3 5" key="1">
    <citation type="journal article" date="2020" name="Stud. Mycol.">
        <title>101 Dothideomycetes genomes: a test case for predicting lifestyles and emergence of pathogens.</title>
        <authorList>
            <person name="Haridas S."/>
            <person name="Albert R."/>
            <person name="Binder M."/>
            <person name="Bloem J."/>
            <person name="Labutti K."/>
            <person name="Salamov A."/>
            <person name="Andreopoulos B."/>
            <person name="Baker S."/>
            <person name="Barry K."/>
            <person name="Bills G."/>
            <person name="Bluhm B."/>
            <person name="Cannon C."/>
            <person name="Castanera R."/>
            <person name="Culley D."/>
            <person name="Daum C."/>
            <person name="Ezra D."/>
            <person name="Gonzalez J."/>
            <person name="Henrissat B."/>
            <person name="Kuo A."/>
            <person name="Liang C."/>
            <person name="Lipzen A."/>
            <person name="Lutzoni F."/>
            <person name="Magnuson J."/>
            <person name="Mondo S."/>
            <person name="Nolan M."/>
            <person name="Ohm R."/>
            <person name="Pangilinan J."/>
            <person name="Park H.-J."/>
            <person name="Ramirez L."/>
            <person name="Alfaro M."/>
            <person name="Sun H."/>
            <person name="Tritt A."/>
            <person name="Yoshinaga Y."/>
            <person name="Zwiers L.-H."/>
            <person name="Turgeon B."/>
            <person name="Goodwin S."/>
            <person name="Spatafora J."/>
            <person name="Crous P."/>
            <person name="Grigoriev I."/>
        </authorList>
    </citation>
    <scope>NUCLEOTIDE SEQUENCE</scope>
    <source>
        <strain evidence="3 5">CBS 304.34</strain>
    </source>
</reference>
<dbReference type="AlphaFoldDB" id="A0A6A6YB65"/>